<keyword evidence="3" id="KW-1185">Reference proteome</keyword>
<proteinExistence type="predicted"/>
<dbReference type="EMBL" id="CP051177">
    <property type="protein sequence ID" value="QKX51991.1"/>
    <property type="molecule type" value="Genomic_DNA"/>
</dbReference>
<name>A0A7H8QET2_9BACL</name>
<dbReference type="InterPro" id="IPR024623">
    <property type="entry name" value="YtxH"/>
</dbReference>
<organism evidence="2 3">
    <name type="scientific">Planococcus glaciei</name>
    <dbReference type="NCBI Taxonomy" id="459472"/>
    <lineage>
        <taxon>Bacteria</taxon>
        <taxon>Bacillati</taxon>
        <taxon>Bacillota</taxon>
        <taxon>Bacilli</taxon>
        <taxon>Bacillales</taxon>
        <taxon>Caryophanaceae</taxon>
        <taxon>Planococcus</taxon>
    </lineage>
</organism>
<feature type="region of interest" description="Disordered" evidence="1">
    <location>
        <begin position="130"/>
        <end position="197"/>
    </location>
</feature>
<evidence type="ECO:0000313" key="3">
    <source>
        <dbReference type="Proteomes" id="UP000509222"/>
    </source>
</evidence>
<sequence>MPRIAVEHPFTDIQKALQKKGYQADMVNQKTDAIRYDVIVVRNSDSYDYLSFEGSLVEVSGSSVKEIVAEVEERLQRAGKISGQPNAAKGKSGGGFFAGLLSGAAIGSTLALLMAPKSGKELQVTVKDKLASSNSSSDGSGKIAQVKEKATELASQAKEKAADATNQVKEKVSSSKEGDNSKTTTSSVNSTDSSMLN</sequence>
<feature type="compositionally biased region" description="Low complexity" evidence="1">
    <location>
        <begin position="181"/>
        <end position="197"/>
    </location>
</feature>
<evidence type="ECO:0000256" key="1">
    <source>
        <dbReference type="SAM" id="MobiDB-lite"/>
    </source>
</evidence>
<evidence type="ECO:0008006" key="4">
    <source>
        <dbReference type="Google" id="ProtNLM"/>
    </source>
</evidence>
<evidence type="ECO:0000313" key="2">
    <source>
        <dbReference type="EMBL" id="QKX51991.1"/>
    </source>
</evidence>
<feature type="compositionally biased region" description="Basic and acidic residues" evidence="1">
    <location>
        <begin position="145"/>
        <end position="180"/>
    </location>
</feature>
<accession>A0A7H8QET2</accession>
<dbReference type="RefSeq" id="WP_176294897.1">
    <property type="nucleotide sequence ID" value="NZ_CP051177.1"/>
</dbReference>
<dbReference type="Pfam" id="PF03698">
    <property type="entry name" value="UPF0180"/>
    <property type="match status" value="1"/>
</dbReference>
<feature type="compositionally biased region" description="Low complexity" evidence="1">
    <location>
        <begin position="132"/>
        <end position="141"/>
    </location>
</feature>
<gene>
    <name evidence="2" type="ORF">HF394_16185</name>
</gene>
<dbReference type="Proteomes" id="UP000509222">
    <property type="component" value="Chromosome"/>
</dbReference>
<protein>
    <recommendedName>
        <fullName evidence="4">Gas vesicle protein</fullName>
    </recommendedName>
</protein>
<dbReference type="InterPro" id="IPR005370">
    <property type="entry name" value="UPF0180"/>
</dbReference>
<dbReference type="Pfam" id="PF12732">
    <property type="entry name" value="YtxH"/>
    <property type="match status" value="1"/>
</dbReference>
<reference evidence="2 3" key="1">
    <citation type="submission" date="2020-04" db="EMBL/GenBank/DDBJ databases">
        <authorList>
            <person name="Pajer P."/>
            <person name="Broz P."/>
        </authorList>
    </citation>
    <scope>NUCLEOTIDE SEQUENCE [LARGE SCALE GENOMIC DNA]</scope>
    <source>
        <strain evidence="3">NRL-ATB46093</strain>
    </source>
</reference>
<dbReference type="AlphaFoldDB" id="A0A7H8QET2"/>
<reference evidence="3" key="2">
    <citation type="submission" date="2020-06" db="EMBL/GenBank/DDBJ databases">
        <title>Isolation of Planomicrobium glaciei.</title>
        <authorList>
            <person name="Malisova L."/>
            <person name="Safrankova R."/>
            <person name="Jakubu V."/>
            <person name="Spanelova P."/>
        </authorList>
    </citation>
    <scope>NUCLEOTIDE SEQUENCE [LARGE SCALE GENOMIC DNA]</scope>
    <source>
        <strain evidence="3">NRL-ATB46093</strain>
    </source>
</reference>